<evidence type="ECO:0008006" key="4">
    <source>
        <dbReference type="Google" id="ProtNLM"/>
    </source>
</evidence>
<accession>A0A9X1Z9S6</accession>
<name>A0A9X1Z9S6_9GAMM</name>
<keyword evidence="3" id="KW-1185">Reference proteome</keyword>
<feature type="chain" id="PRO_5040950747" description="ESPR domain-containing protein" evidence="1">
    <location>
        <begin position="40"/>
        <end position="131"/>
    </location>
</feature>
<keyword evidence="1" id="KW-0732">Signal</keyword>
<dbReference type="RefSeq" id="WP_248947971.1">
    <property type="nucleotide sequence ID" value="NZ_JAKILB010000001.1"/>
</dbReference>
<reference evidence="2" key="1">
    <citation type="submission" date="2022-01" db="EMBL/GenBank/DDBJ databases">
        <title>Whole genome-based taxonomy of the Shewanellaceae.</title>
        <authorList>
            <person name="Martin-Rodriguez A.J."/>
        </authorList>
    </citation>
    <scope>NUCLEOTIDE SEQUENCE</scope>
    <source>
        <strain evidence="2">KCTC 23973</strain>
    </source>
</reference>
<evidence type="ECO:0000313" key="2">
    <source>
        <dbReference type="EMBL" id="MCL1137037.1"/>
    </source>
</evidence>
<evidence type="ECO:0000313" key="3">
    <source>
        <dbReference type="Proteomes" id="UP001139293"/>
    </source>
</evidence>
<organism evidence="2 3">
    <name type="scientific">Shewanella pneumatophori</name>
    <dbReference type="NCBI Taxonomy" id="314092"/>
    <lineage>
        <taxon>Bacteria</taxon>
        <taxon>Pseudomonadati</taxon>
        <taxon>Pseudomonadota</taxon>
        <taxon>Gammaproteobacteria</taxon>
        <taxon>Alteromonadales</taxon>
        <taxon>Shewanellaceae</taxon>
        <taxon>Shewanella</taxon>
    </lineage>
</organism>
<feature type="signal peptide" evidence="1">
    <location>
        <begin position="1"/>
        <end position="39"/>
    </location>
</feature>
<gene>
    <name evidence="2" type="ORF">L2740_00400</name>
</gene>
<comment type="caution">
    <text evidence="2">The sequence shown here is derived from an EMBL/GenBank/DDBJ whole genome shotgun (WGS) entry which is preliminary data.</text>
</comment>
<dbReference type="AlphaFoldDB" id="A0A9X1Z9S6"/>
<dbReference type="Proteomes" id="UP001139293">
    <property type="component" value="Unassembled WGS sequence"/>
</dbReference>
<protein>
    <recommendedName>
        <fullName evidence="4">ESPR domain-containing protein</fullName>
    </recommendedName>
</protein>
<evidence type="ECO:0000256" key="1">
    <source>
        <dbReference type="SAM" id="SignalP"/>
    </source>
</evidence>
<dbReference type="EMBL" id="JAKILB010000001">
    <property type="protein sequence ID" value="MCL1137037.1"/>
    <property type="molecule type" value="Genomic_DNA"/>
</dbReference>
<proteinExistence type="predicted"/>
<sequence length="131" mass="13946">MKLKILTGLTLIGSVLSANLFTVSTTVSLLAVSSFSAQAATVGCERAGGIKCQKVRKPYKKTKVIVVPKHHRHYHAYHSPLLTALGMAIVLDAAGNAVTETGNKVVVLGEGNEVKNVYEKDGVVYLIKEIG</sequence>